<name>A0A7W8L3Q2_9BURK</name>
<sequence>MNGISWITLILATMIGGFLFAMIGVVLLALLLGNVSDRLSSNDETRQDS</sequence>
<keyword evidence="1" id="KW-1133">Transmembrane helix</keyword>
<protein>
    <submittedName>
        <fullName evidence="2">Putative membrane protein AbrB (Regulator of aidB expression)</fullName>
    </submittedName>
</protein>
<evidence type="ECO:0000313" key="3">
    <source>
        <dbReference type="EMBL" id="NUY03158.1"/>
    </source>
</evidence>
<keyword evidence="1" id="KW-0472">Membrane</keyword>
<dbReference type="RefSeq" id="WP_176109418.1">
    <property type="nucleotide sequence ID" value="NZ_JAALDK010000001.1"/>
</dbReference>
<dbReference type="GeneID" id="301103886"/>
<evidence type="ECO:0000313" key="4">
    <source>
        <dbReference type="Proteomes" id="UP000592820"/>
    </source>
</evidence>
<organism evidence="2 4">
    <name type="scientific">Paraburkholderia youngii</name>
    <dbReference type="NCBI Taxonomy" id="2782701"/>
    <lineage>
        <taxon>Bacteria</taxon>
        <taxon>Pseudomonadati</taxon>
        <taxon>Pseudomonadota</taxon>
        <taxon>Betaproteobacteria</taxon>
        <taxon>Burkholderiales</taxon>
        <taxon>Burkholderiaceae</taxon>
        <taxon>Paraburkholderia</taxon>
    </lineage>
</organism>
<evidence type="ECO:0000313" key="2">
    <source>
        <dbReference type="EMBL" id="MBB5399907.1"/>
    </source>
</evidence>
<dbReference type="AlphaFoldDB" id="A0A7W8L3Q2"/>
<keyword evidence="1" id="KW-0812">Transmembrane</keyword>
<dbReference type="EMBL" id="JACHDE010000003">
    <property type="protein sequence ID" value="MBB5399907.1"/>
    <property type="molecule type" value="Genomic_DNA"/>
</dbReference>
<feature type="transmembrane region" description="Helical" evidence="1">
    <location>
        <begin position="6"/>
        <end position="32"/>
    </location>
</feature>
<dbReference type="Proteomes" id="UP000592820">
    <property type="component" value="Unassembled WGS sequence"/>
</dbReference>
<reference evidence="2 4" key="2">
    <citation type="submission" date="2020-08" db="EMBL/GenBank/DDBJ databases">
        <title>Genomic Encyclopedia of Type Strains, Phase IV (KMG-V): Genome sequencing to study the core and pangenomes of soil and plant-associated prokaryotes.</title>
        <authorList>
            <person name="Whitman W."/>
        </authorList>
    </citation>
    <scope>NUCLEOTIDE SEQUENCE [LARGE SCALE GENOMIC DNA]</scope>
    <source>
        <strain evidence="2 4">JPY162</strain>
    </source>
</reference>
<gene>
    <name evidence="3" type="ORF">G5S42_26430</name>
    <name evidence="2" type="ORF">HDG41_001956</name>
</gene>
<proteinExistence type="predicted"/>
<accession>A0A7W8L3Q2</accession>
<evidence type="ECO:0000256" key="1">
    <source>
        <dbReference type="SAM" id="Phobius"/>
    </source>
</evidence>
<dbReference type="Proteomes" id="UP000594380">
    <property type="component" value="Unassembled WGS sequence"/>
</dbReference>
<comment type="caution">
    <text evidence="2">The sequence shown here is derived from an EMBL/GenBank/DDBJ whole genome shotgun (WGS) entry which is preliminary data.</text>
</comment>
<evidence type="ECO:0000313" key="5">
    <source>
        <dbReference type="Proteomes" id="UP000594380"/>
    </source>
</evidence>
<reference evidence="3 5" key="1">
    <citation type="submission" date="2020-02" db="EMBL/GenBank/DDBJ databases">
        <title>Paraburkholderia simonii sp. nov. and Paraburkholderia youngii sp. nov. Brazilian and Mexican Mimosa-associated rhizobia.</title>
        <authorList>
            <person name="Mavima L."/>
            <person name="Beukes C.W."/>
            <person name="Chan W.Y."/>
            <person name="Palmer M."/>
            <person name="De Meyer S.E."/>
            <person name="James E.K."/>
            <person name="Venter S.N."/>
            <person name="Steenkamp E.T."/>
        </authorList>
    </citation>
    <scope>NUCLEOTIDE SEQUENCE [LARGE SCALE GENOMIC DNA]</scope>
    <source>
        <strain evidence="3 5">JPY169</strain>
    </source>
</reference>
<dbReference type="EMBL" id="JAALDK010000001">
    <property type="protein sequence ID" value="NUY03158.1"/>
    <property type="molecule type" value="Genomic_DNA"/>
</dbReference>